<protein>
    <recommendedName>
        <fullName evidence="4">Outer membrane protein beta-barrel domain-containing protein</fullName>
    </recommendedName>
</protein>
<dbReference type="SUPFAM" id="SSF56925">
    <property type="entry name" value="OMPA-like"/>
    <property type="match status" value="1"/>
</dbReference>
<dbReference type="eggNOG" id="COG3637">
    <property type="taxonomic scope" value="Bacteria"/>
</dbReference>
<sequence length="219" mass="24486">MRILFLVLLISLFLVKNVAAQTSALSLHAGLCNVRGETSDGIKDNYGVDFSAVYTNLFLNSPWLFVGEVSHSSANIEHSFEPDTVFQTMFNQTYLGVGFRYSTNPFEKKRRGRSRRRRRPRPGDFLPYVGFGFGFAQTINSSDTPEYIPPGYETNDGTKYEALIQLEAGATIRLTKQVLLEGYFISRTAGNDGWDGIIGIGDGKDWLIRGGLGLIYEFK</sequence>
<reference evidence="2 3" key="1">
    <citation type="journal article" date="2012" name="Stand. Genomic Sci.">
        <title>Genome sequence of the orange-pigmented seawater bacterium Owenweeksia hongkongensis type strain (UST20020801(T)).</title>
        <authorList>
            <person name="Riedel T."/>
            <person name="Held B."/>
            <person name="Nolan M."/>
            <person name="Lucas S."/>
            <person name="Lapidus A."/>
            <person name="Tice H."/>
            <person name="Del Rio T.G."/>
            <person name="Cheng J.F."/>
            <person name="Han C."/>
            <person name="Tapia R."/>
            <person name="Goodwin L.A."/>
            <person name="Pitluck S."/>
            <person name="Liolios K."/>
            <person name="Mavromatis K."/>
            <person name="Pagani I."/>
            <person name="Ivanova N."/>
            <person name="Mikhailova N."/>
            <person name="Pati A."/>
            <person name="Chen A."/>
            <person name="Palaniappan K."/>
            <person name="Rohde M."/>
            <person name="Tindall B.J."/>
            <person name="Detter J.C."/>
            <person name="Goker M."/>
            <person name="Woyke T."/>
            <person name="Bristow J."/>
            <person name="Eisen J.A."/>
            <person name="Markowitz V."/>
            <person name="Hugenholtz P."/>
            <person name="Klenk H.P."/>
            <person name="Kyrpides N.C."/>
        </authorList>
    </citation>
    <scope>NUCLEOTIDE SEQUENCE</scope>
    <source>
        <strain evidence="3">DSM 17368 / JCM 12287 / NRRL B-23963</strain>
    </source>
</reference>
<dbReference type="KEGG" id="oho:Oweho_0127"/>
<dbReference type="HOGENOM" id="CLU_1271241_0_0_10"/>
<evidence type="ECO:0000313" key="3">
    <source>
        <dbReference type="Proteomes" id="UP000005631"/>
    </source>
</evidence>
<evidence type="ECO:0008006" key="4">
    <source>
        <dbReference type="Google" id="ProtNLM"/>
    </source>
</evidence>
<feature type="signal peptide" evidence="1">
    <location>
        <begin position="1"/>
        <end position="20"/>
    </location>
</feature>
<dbReference type="RefSeq" id="WP_014200510.1">
    <property type="nucleotide sequence ID" value="NC_016599.1"/>
</dbReference>
<evidence type="ECO:0000313" key="2">
    <source>
        <dbReference type="EMBL" id="AEV31149.1"/>
    </source>
</evidence>
<dbReference type="STRING" id="926562.Oweho_0127"/>
<evidence type="ECO:0000256" key="1">
    <source>
        <dbReference type="SAM" id="SignalP"/>
    </source>
</evidence>
<dbReference type="InterPro" id="IPR011250">
    <property type="entry name" value="OMP/PagP_B-barrel"/>
</dbReference>
<proteinExistence type="predicted"/>
<feature type="chain" id="PRO_5003514740" description="Outer membrane protein beta-barrel domain-containing protein" evidence="1">
    <location>
        <begin position="21"/>
        <end position="219"/>
    </location>
</feature>
<keyword evidence="3" id="KW-1185">Reference proteome</keyword>
<organism evidence="2 3">
    <name type="scientific">Owenweeksia hongkongensis (strain DSM 17368 / CIP 108786 / JCM 12287 / NRRL B-23963 / UST20020801)</name>
    <dbReference type="NCBI Taxonomy" id="926562"/>
    <lineage>
        <taxon>Bacteria</taxon>
        <taxon>Pseudomonadati</taxon>
        <taxon>Bacteroidota</taxon>
        <taxon>Flavobacteriia</taxon>
        <taxon>Flavobacteriales</taxon>
        <taxon>Owenweeksiaceae</taxon>
        <taxon>Owenweeksia</taxon>
    </lineage>
</organism>
<keyword evidence="1" id="KW-0732">Signal</keyword>
<dbReference type="Proteomes" id="UP000005631">
    <property type="component" value="Chromosome"/>
</dbReference>
<dbReference type="EMBL" id="CP003156">
    <property type="protein sequence ID" value="AEV31149.1"/>
    <property type="molecule type" value="Genomic_DNA"/>
</dbReference>
<gene>
    <name evidence="2" type="ordered locus">Oweho_0127</name>
</gene>
<name>G8R6K6_OWEHD</name>
<dbReference type="AlphaFoldDB" id="G8R6K6"/>
<accession>G8R6K6</accession>